<evidence type="ECO:0000259" key="7">
    <source>
        <dbReference type="Pfam" id="PF01432"/>
    </source>
</evidence>
<dbReference type="NCBIfam" id="TIGR00181">
    <property type="entry name" value="pepF"/>
    <property type="match status" value="1"/>
</dbReference>
<keyword evidence="2 6" id="KW-0479">Metal-binding</keyword>
<accession>A0A1I4GVC0</accession>
<keyword evidence="10" id="KW-1185">Reference proteome</keyword>
<dbReference type="GO" id="GO:0006508">
    <property type="term" value="P:proteolysis"/>
    <property type="evidence" value="ECO:0007669"/>
    <property type="project" value="UniProtKB-KW"/>
</dbReference>
<dbReference type="GO" id="GO:0006518">
    <property type="term" value="P:peptide metabolic process"/>
    <property type="evidence" value="ECO:0007669"/>
    <property type="project" value="TreeGrafter"/>
</dbReference>
<evidence type="ECO:0000256" key="4">
    <source>
        <dbReference type="ARBA" id="ARBA00022833"/>
    </source>
</evidence>
<proteinExistence type="inferred from homology"/>
<dbReference type="InterPro" id="IPR001567">
    <property type="entry name" value="Pept_M3A_M3B_dom"/>
</dbReference>
<keyword evidence="4 6" id="KW-0862">Zinc</keyword>
<comment type="function">
    <text evidence="6">Has oligopeptidase activity and degrades a variety of small bioactive peptides.</text>
</comment>
<dbReference type="Gene3D" id="1.10.287.830">
    <property type="entry name" value="putative peptidase helix hairpin domain like"/>
    <property type="match status" value="1"/>
</dbReference>
<dbReference type="AlphaFoldDB" id="A0A1I4GVC0"/>
<gene>
    <name evidence="9" type="ORF">SAMN04490355_1001204</name>
</gene>
<comment type="similarity">
    <text evidence="6">Belongs to the peptidase M3B family.</text>
</comment>
<dbReference type="CDD" id="cd09608">
    <property type="entry name" value="M3B_PepF"/>
    <property type="match status" value="1"/>
</dbReference>
<dbReference type="Gene3D" id="1.20.140.70">
    <property type="entry name" value="Oligopeptidase f, N-terminal domain"/>
    <property type="match status" value="1"/>
</dbReference>
<dbReference type="SUPFAM" id="SSF55486">
    <property type="entry name" value="Metalloproteases ('zincins'), catalytic domain"/>
    <property type="match status" value="1"/>
</dbReference>
<evidence type="ECO:0000256" key="5">
    <source>
        <dbReference type="ARBA" id="ARBA00023049"/>
    </source>
</evidence>
<feature type="domain" description="Peptidase M3A/M3B catalytic" evidence="7">
    <location>
        <begin position="232"/>
        <end position="611"/>
    </location>
</feature>
<dbReference type="EC" id="3.4.24.-" evidence="6"/>
<evidence type="ECO:0000256" key="2">
    <source>
        <dbReference type="ARBA" id="ARBA00022723"/>
    </source>
</evidence>
<dbReference type="PANTHER" id="PTHR11804">
    <property type="entry name" value="PROTEASE M3 THIMET OLIGOPEPTIDASE-RELATED"/>
    <property type="match status" value="1"/>
</dbReference>
<comment type="cofactor">
    <cofactor evidence="6">
        <name>Zn(2+)</name>
        <dbReference type="ChEBI" id="CHEBI:29105"/>
    </cofactor>
    <text evidence="6">Binds 1 zinc ion.</text>
</comment>
<protein>
    <recommendedName>
        <fullName evidence="6">Oligopeptidase F</fullName>
        <ecNumber evidence="6">3.4.24.-</ecNumber>
    </recommendedName>
</protein>
<dbReference type="InterPro" id="IPR013647">
    <property type="entry name" value="OligopepF_N_dom"/>
</dbReference>
<keyword evidence="3 6" id="KW-0378">Hydrolase</keyword>
<reference evidence="10" key="1">
    <citation type="submission" date="2016-10" db="EMBL/GenBank/DDBJ databases">
        <authorList>
            <person name="Varghese N."/>
            <person name="Submissions S."/>
        </authorList>
    </citation>
    <scope>NUCLEOTIDE SEQUENCE [LARGE SCALE GENOMIC DNA]</scope>
    <source>
        <strain evidence="10">DSM 13327</strain>
    </source>
</reference>
<evidence type="ECO:0000313" key="9">
    <source>
        <dbReference type="EMBL" id="SFL33287.1"/>
    </source>
</evidence>
<dbReference type="Pfam" id="PF08439">
    <property type="entry name" value="Peptidase_M3_N"/>
    <property type="match status" value="1"/>
</dbReference>
<dbReference type="STRING" id="1123291.SAMN04490355_1001204"/>
<evidence type="ECO:0000256" key="6">
    <source>
        <dbReference type="RuleBase" id="RU368091"/>
    </source>
</evidence>
<dbReference type="GO" id="GO:0004222">
    <property type="term" value="F:metalloendopeptidase activity"/>
    <property type="evidence" value="ECO:0007669"/>
    <property type="project" value="UniProtKB-UniRule"/>
</dbReference>
<dbReference type="InterPro" id="IPR045090">
    <property type="entry name" value="Pept_M3A_M3B"/>
</dbReference>
<dbReference type="GO" id="GO:0046872">
    <property type="term" value="F:metal ion binding"/>
    <property type="evidence" value="ECO:0007669"/>
    <property type="project" value="UniProtKB-UniRule"/>
</dbReference>
<evidence type="ECO:0000313" key="10">
    <source>
        <dbReference type="Proteomes" id="UP000199520"/>
    </source>
</evidence>
<dbReference type="Gene3D" id="1.10.1370.20">
    <property type="entry name" value="Oligoendopeptidase f, C-terminal domain"/>
    <property type="match status" value="1"/>
</dbReference>
<dbReference type="PANTHER" id="PTHR11804:SF84">
    <property type="entry name" value="SACCHAROLYSIN"/>
    <property type="match status" value="1"/>
</dbReference>
<dbReference type="OrthoDB" id="9766487at2"/>
<sequence length="627" mass="71836">MFKMLRILPLPLTKMQYSNTRGDAAAGEASHVPSRSEIPDQYKWCLEDIYANDDLWQQDFNTLKSRLKEITQYTGTLKNSSQDLLACLKERDELGIISGKLYAFARMHKDENTSDTKYQGMTGKLESLLAEAGAATAFIEPEILALPDEILTTFRQQEEGLKEYNFYFDNLARQKKHVLSPKEEAILSKISDITQASENTFNMLAHADMEFPKTIDEQGQMVQLSEGRYSLFIRSKDRNVRQQAFVNLFTTYNRYRNTFASTLNGNVKQNVFYAKTRNYASTLDSALKGDNVPTDVYDNLIATVRKNLAPLQRYVALKKKFLQLTDIHMYDLYTPLAKEVKFPFPYEEGLKLVCTALKPLGSEYNQILDTGLTSGWIDVYENKGKQTGAYSWGNYGTHPFVLLNYNNRYDDVSTLAHEMGHAIHSYYSQENQPYATSAYTIFCAEVASTTNEILLLHHMLNTTTDKNIKLYLINQYLEQIRATIYRQTMFAEFEKNIYELSEEGETLTADCLATLWHDLNVTYYGSNIIVDKELDIEWARIPHFYSEFYVYQYVTGYSAATTLADKILTEGQSAQEKYINFLKSGSSDYSLNILKQAGVDMSSPKPIEITLNNFSAMLDQMEKLLTQ</sequence>
<keyword evidence="1 6" id="KW-0645">Protease</keyword>
<name>A0A1I4GVC0_9FIRM</name>
<evidence type="ECO:0000256" key="3">
    <source>
        <dbReference type="ARBA" id="ARBA00022801"/>
    </source>
</evidence>
<dbReference type="RefSeq" id="WP_090932055.1">
    <property type="nucleotide sequence ID" value="NZ_FOTS01000001.1"/>
</dbReference>
<evidence type="ECO:0000256" key="1">
    <source>
        <dbReference type="ARBA" id="ARBA00022670"/>
    </source>
</evidence>
<feature type="domain" description="Oligopeptidase F N-terminal" evidence="8">
    <location>
        <begin position="142"/>
        <end position="211"/>
    </location>
</feature>
<keyword evidence="5 6" id="KW-0482">Metalloprotease</keyword>
<dbReference type="EMBL" id="FOTS01000001">
    <property type="protein sequence ID" value="SFL33287.1"/>
    <property type="molecule type" value="Genomic_DNA"/>
</dbReference>
<organism evidence="9 10">
    <name type="scientific">Pelosinus propionicus DSM 13327</name>
    <dbReference type="NCBI Taxonomy" id="1123291"/>
    <lineage>
        <taxon>Bacteria</taxon>
        <taxon>Bacillati</taxon>
        <taxon>Bacillota</taxon>
        <taxon>Negativicutes</taxon>
        <taxon>Selenomonadales</taxon>
        <taxon>Sporomusaceae</taxon>
        <taxon>Pelosinus</taxon>
    </lineage>
</organism>
<dbReference type="InterPro" id="IPR042088">
    <property type="entry name" value="OligoPept_F_C"/>
</dbReference>
<dbReference type="InterPro" id="IPR004438">
    <property type="entry name" value="Peptidase_M3B"/>
</dbReference>
<dbReference type="Pfam" id="PF01432">
    <property type="entry name" value="Peptidase_M3"/>
    <property type="match status" value="1"/>
</dbReference>
<evidence type="ECO:0000259" key="8">
    <source>
        <dbReference type="Pfam" id="PF08439"/>
    </source>
</evidence>
<dbReference type="Proteomes" id="UP000199520">
    <property type="component" value="Unassembled WGS sequence"/>
</dbReference>